<reference evidence="4" key="1">
    <citation type="submission" date="2016-06" db="UniProtKB">
        <authorList>
            <consortium name="WormBaseParasite"/>
        </authorList>
    </citation>
    <scope>IDENTIFICATION</scope>
</reference>
<protein>
    <submittedName>
        <fullName evidence="2 4">Uncharacterized protein</fullName>
    </submittedName>
</protein>
<dbReference type="Proteomes" id="UP000272942">
    <property type="component" value="Unassembled WGS sequence"/>
</dbReference>
<reference evidence="2 3" key="2">
    <citation type="submission" date="2018-11" db="EMBL/GenBank/DDBJ databases">
        <authorList>
            <consortium name="Pathogen Informatics"/>
        </authorList>
    </citation>
    <scope>NUCLEOTIDE SEQUENCE [LARGE SCALE GENOMIC DNA]</scope>
    <source>
        <strain evidence="2 3">Egypt</strain>
    </source>
</reference>
<accession>A0A183AGZ4</accession>
<feature type="compositionally biased region" description="Acidic residues" evidence="1">
    <location>
        <begin position="56"/>
        <end position="98"/>
    </location>
</feature>
<organism evidence="4">
    <name type="scientific">Echinostoma caproni</name>
    <dbReference type="NCBI Taxonomy" id="27848"/>
    <lineage>
        <taxon>Eukaryota</taxon>
        <taxon>Metazoa</taxon>
        <taxon>Spiralia</taxon>
        <taxon>Lophotrochozoa</taxon>
        <taxon>Platyhelminthes</taxon>
        <taxon>Trematoda</taxon>
        <taxon>Digenea</taxon>
        <taxon>Plagiorchiida</taxon>
        <taxon>Echinostomata</taxon>
        <taxon>Echinostomatoidea</taxon>
        <taxon>Echinostomatidae</taxon>
        <taxon>Echinostoma</taxon>
    </lineage>
</organism>
<evidence type="ECO:0000313" key="2">
    <source>
        <dbReference type="EMBL" id="VDP77745.1"/>
    </source>
</evidence>
<evidence type="ECO:0000256" key="1">
    <source>
        <dbReference type="SAM" id="MobiDB-lite"/>
    </source>
</evidence>
<feature type="region of interest" description="Disordered" evidence="1">
    <location>
        <begin position="25"/>
        <end position="98"/>
    </location>
</feature>
<evidence type="ECO:0000313" key="4">
    <source>
        <dbReference type="WBParaSite" id="ECPE_0000624201-mRNA-1"/>
    </source>
</evidence>
<name>A0A183AGZ4_9TREM</name>
<gene>
    <name evidence="2" type="ORF">ECPE_LOCUS6228</name>
</gene>
<dbReference type="WBParaSite" id="ECPE_0000624201-mRNA-1">
    <property type="protein sequence ID" value="ECPE_0000624201-mRNA-1"/>
    <property type="gene ID" value="ECPE_0000624201"/>
</dbReference>
<dbReference type="AlphaFoldDB" id="A0A183AGZ4"/>
<dbReference type="EMBL" id="UZAN01043193">
    <property type="protein sequence ID" value="VDP77745.1"/>
    <property type="molecule type" value="Genomic_DNA"/>
</dbReference>
<sequence>MFPTPIDTPSVTRPLASSHELMRQLETREPVDSGVTSYEKAVSWGSAANSKNHDNDNDDDDDDSDDDDDGDDDDDDDGDDNDSDDDDDDDLDDDGVTP</sequence>
<evidence type="ECO:0000313" key="3">
    <source>
        <dbReference type="Proteomes" id="UP000272942"/>
    </source>
</evidence>
<keyword evidence="3" id="KW-1185">Reference proteome</keyword>
<proteinExistence type="predicted"/>